<organism evidence="1 2">
    <name type="scientific">Punica granatum</name>
    <name type="common">Pomegranate</name>
    <dbReference type="NCBI Taxonomy" id="22663"/>
    <lineage>
        <taxon>Eukaryota</taxon>
        <taxon>Viridiplantae</taxon>
        <taxon>Streptophyta</taxon>
        <taxon>Embryophyta</taxon>
        <taxon>Tracheophyta</taxon>
        <taxon>Spermatophyta</taxon>
        <taxon>Magnoliopsida</taxon>
        <taxon>eudicotyledons</taxon>
        <taxon>Gunneridae</taxon>
        <taxon>Pentapetalae</taxon>
        <taxon>rosids</taxon>
        <taxon>malvids</taxon>
        <taxon>Myrtales</taxon>
        <taxon>Lythraceae</taxon>
        <taxon>Punica</taxon>
    </lineage>
</organism>
<reference evidence="2" key="1">
    <citation type="journal article" date="2017" name="Plant J.">
        <title>The pomegranate (Punica granatum L.) genome and the genomics of punicalagin biosynthesis.</title>
        <authorList>
            <person name="Qin G."/>
            <person name="Xu C."/>
            <person name="Ming R."/>
            <person name="Tang H."/>
            <person name="Guyot R."/>
            <person name="Kramer E.M."/>
            <person name="Hu Y."/>
            <person name="Yi X."/>
            <person name="Qi Y."/>
            <person name="Xu X."/>
            <person name="Gao Z."/>
            <person name="Pan H."/>
            <person name="Jian J."/>
            <person name="Tian Y."/>
            <person name="Yue Z."/>
            <person name="Xu Y."/>
        </authorList>
    </citation>
    <scope>NUCLEOTIDE SEQUENCE [LARGE SCALE GENOMIC DNA]</scope>
    <source>
        <strain evidence="2">cv. Dabenzi</strain>
    </source>
</reference>
<proteinExistence type="predicted"/>
<dbReference type="InterPro" id="IPR022251">
    <property type="entry name" value="DUF3774_wound-induced"/>
</dbReference>
<dbReference type="Pfam" id="PF12609">
    <property type="entry name" value="DUF3774"/>
    <property type="match status" value="1"/>
</dbReference>
<evidence type="ECO:0000313" key="2">
    <source>
        <dbReference type="Proteomes" id="UP000197138"/>
    </source>
</evidence>
<comment type="caution">
    <text evidence="1">The sequence shown here is derived from an EMBL/GenBank/DDBJ whole genome shotgun (WGS) entry which is preliminary data.</text>
</comment>
<dbReference type="Proteomes" id="UP000197138">
    <property type="component" value="Unassembled WGS sequence"/>
</dbReference>
<dbReference type="EMBL" id="MTKT01000299">
    <property type="protein sequence ID" value="OWM91319.1"/>
    <property type="molecule type" value="Genomic_DNA"/>
</dbReference>
<dbReference type="AlphaFoldDB" id="A0A218Y3A5"/>
<protein>
    <submittedName>
        <fullName evidence="1">Uncharacterized protein</fullName>
    </submittedName>
</protein>
<evidence type="ECO:0000313" key="1">
    <source>
        <dbReference type="EMBL" id="OWM91319.1"/>
    </source>
</evidence>
<name>A0A218Y3A5_PUNGR</name>
<accession>A0A218Y3A5</accession>
<sequence>MASSWNNSRADSASIRSCLVDYLPSSTGMASSRPSPPFVERARCFSTTRSEIGSGNSKSDDAMLKHKEAEESFRTVMYLSCWGPN</sequence>
<gene>
    <name evidence="1" type="ORF">CDL15_Pgr000263</name>
</gene>